<proteinExistence type="predicted"/>
<accession>A0A2Z6PDR6</accession>
<dbReference type="EMBL" id="DF974329">
    <property type="protein sequence ID" value="GAU47582.1"/>
    <property type="molecule type" value="Genomic_DNA"/>
</dbReference>
<reference evidence="2" key="1">
    <citation type="journal article" date="2017" name="Front. Plant Sci.">
        <title>Climate Clever Clovers: New Paradigm to Reduce the Environmental Footprint of Ruminants by Breeding Low Methanogenic Forages Utilizing Haplotype Variation.</title>
        <authorList>
            <person name="Kaur P."/>
            <person name="Appels R."/>
            <person name="Bayer P.E."/>
            <person name="Keeble-Gagnere G."/>
            <person name="Wang J."/>
            <person name="Hirakawa H."/>
            <person name="Shirasawa K."/>
            <person name="Vercoe P."/>
            <person name="Stefanova K."/>
            <person name="Durmic Z."/>
            <person name="Nichols P."/>
            <person name="Revell C."/>
            <person name="Isobe S.N."/>
            <person name="Edwards D."/>
            <person name="Erskine W."/>
        </authorList>
    </citation>
    <scope>NUCLEOTIDE SEQUENCE [LARGE SCALE GENOMIC DNA]</scope>
    <source>
        <strain evidence="2">cv. Daliak</strain>
    </source>
</reference>
<evidence type="ECO:0000313" key="1">
    <source>
        <dbReference type="EMBL" id="GAU47582.1"/>
    </source>
</evidence>
<gene>
    <name evidence="1" type="ORF">TSUD_244700</name>
</gene>
<keyword evidence="2" id="KW-1185">Reference proteome</keyword>
<dbReference type="Proteomes" id="UP000242715">
    <property type="component" value="Unassembled WGS sequence"/>
</dbReference>
<sequence>MVIDRFFNLLVTSHEFGLAHRMSESMLSTISNKKYPCHPAGLPGPLTHAKIHSPAISVVSGSFSPIHTLLLNKGWKGYTRILSFLPQTSYNEGQSSSIRLDHECNTQVWLPQLSSSENLTTVHQRQGQPQVQVLPCKSYLSTFIHS</sequence>
<protein>
    <submittedName>
        <fullName evidence="1">Uncharacterized protein</fullName>
    </submittedName>
</protein>
<dbReference type="AlphaFoldDB" id="A0A2Z6PDR6"/>
<name>A0A2Z6PDR6_TRISU</name>
<organism evidence="1 2">
    <name type="scientific">Trifolium subterraneum</name>
    <name type="common">Subterranean clover</name>
    <dbReference type="NCBI Taxonomy" id="3900"/>
    <lineage>
        <taxon>Eukaryota</taxon>
        <taxon>Viridiplantae</taxon>
        <taxon>Streptophyta</taxon>
        <taxon>Embryophyta</taxon>
        <taxon>Tracheophyta</taxon>
        <taxon>Spermatophyta</taxon>
        <taxon>Magnoliopsida</taxon>
        <taxon>eudicotyledons</taxon>
        <taxon>Gunneridae</taxon>
        <taxon>Pentapetalae</taxon>
        <taxon>rosids</taxon>
        <taxon>fabids</taxon>
        <taxon>Fabales</taxon>
        <taxon>Fabaceae</taxon>
        <taxon>Papilionoideae</taxon>
        <taxon>50 kb inversion clade</taxon>
        <taxon>NPAAA clade</taxon>
        <taxon>Hologalegina</taxon>
        <taxon>IRL clade</taxon>
        <taxon>Trifolieae</taxon>
        <taxon>Trifolium</taxon>
    </lineage>
</organism>
<evidence type="ECO:0000313" key="2">
    <source>
        <dbReference type="Proteomes" id="UP000242715"/>
    </source>
</evidence>